<proteinExistence type="predicted"/>
<evidence type="ECO:0000313" key="1">
    <source>
        <dbReference type="EMBL" id="CAG8463323.1"/>
    </source>
</evidence>
<organism evidence="1 2">
    <name type="scientific">Cetraspora pellucida</name>
    <dbReference type="NCBI Taxonomy" id="1433469"/>
    <lineage>
        <taxon>Eukaryota</taxon>
        <taxon>Fungi</taxon>
        <taxon>Fungi incertae sedis</taxon>
        <taxon>Mucoromycota</taxon>
        <taxon>Glomeromycotina</taxon>
        <taxon>Glomeromycetes</taxon>
        <taxon>Diversisporales</taxon>
        <taxon>Gigasporaceae</taxon>
        <taxon>Cetraspora</taxon>
    </lineage>
</organism>
<reference evidence="1" key="1">
    <citation type="submission" date="2021-06" db="EMBL/GenBank/DDBJ databases">
        <authorList>
            <person name="Kallberg Y."/>
            <person name="Tangrot J."/>
            <person name="Rosling A."/>
        </authorList>
    </citation>
    <scope>NUCLEOTIDE SEQUENCE</scope>
    <source>
        <strain evidence="1">28 12/20/2015</strain>
    </source>
</reference>
<protein>
    <submittedName>
        <fullName evidence="1">4750_t:CDS:1</fullName>
    </submittedName>
</protein>
<gene>
    <name evidence="1" type="ORF">SPELUC_LOCUS1357</name>
</gene>
<sequence length="92" mass="10979">MFIFIGDVEQIFDLIGKTYGHNFIMINTDSDYSDNLNDKVSPAMIVKKFVRKRRDINYYHISSIMEKIIFFITKYEIVLNLKNKLDSESKRF</sequence>
<keyword evidence="2" id="KW-1185">Reference proteome</keyword>
<name>A0ACA9KB65_9GLOM</name>
<dbReference type="Proteomes" id="UP000789366">
    <property type="component" value="Unassembled WGS sequence"/>
</dbReference>
<accession>A0ACA9KB65</accession>
<evidence type="ECO:0000313" key="2">
    <source>
        <dbReference type="Proteomes" id="UP000789366"/>
    </source>
</evidence>
<dbReference type="EMBL" id="CAJVPW010000712">
    <property type="protein sequence ID" value="CAG8463323.1"/>
    <property type="molecule type" value="Genomic_DNA"/>
</dbReference>
<comment type="caution">
    <text evidence="1">The sequence shown here is derived from an EMBL/GenBank/DDBJ whole genome shotgun (WGS) entry which is preliminary data.</text>
</comment>